<dbReference type="Proteomes" id="UP000185544">
    <property type="component" value="Chromosome"/>
</dbReference>
<gene>
    <name evidence="1" type="ORF">BCY86_06700</name>
</gene>
<organism evidence="1 2">
    <name type="scientific">Pajaroellobacter abortibovis</name>
    <dbReference type="NCBI Taxonomy" id="1882918"/>
    <lineage>
        <taxon>Bacteria</taxon>
        <taxon>Pseudomonadati</taxon>
        <taxon>Myxococcota</taxon>
        <taxon>Polyangia</taxon>
        <taxon>Polyangiales</taxon>
        <taxon>Polyangiaceae</taxon>
    </lineage>
</organism>
<evidence type="ECO:0000313" key="1">
    <source>
        <dbReference type="EMBL" id="APS00401.1"/>
    </source>
</evidence>
<sequence>MFLRSFFVYRGVHLFLSPYRDLLLVAGSWWVGESCYQQCVFWETDLILRFLIRGDHPKSEQ</sequence>
<dbReference type="KEGG" id="pabo:BCY86_06700"/>
<evidence type="ECO:0000313" key="2">
    <source>
        <dbReference type="Proteomes" id="UP000185544"/>
    </source>
</evidence>
<name>A0A1L6MXS7_9BACT</name>
<keyword evidence="2" id="KW-1185">Reference proteome</keyword>
<proteinExistence type="predicted"/>
<dbReference type="AlphaFoldDB" id="A0A1L6MXS7"/>
<reference evidence="1 2" key="1">
    <citation type="submission" date="2016-08" db="EMBL/GenBank/DDBJ databases">
        <title>Identification and validation of antigenic proteins from Pajaroellobacter abortibovis using de-novo genome sequence assembly and reverse vaccinology.</title>
        <authorList>
            <person name="Welly B.T."/>
            <person name="Miller M.R."/>
            <person name="Stott J.L."/>
            <person name="Blanchard M.T."/>
            <person name="Islas-Trejo A.D."/>
            <person name="O'Rourke S.M."/>
            <person name="Young A.E."/>
            <person name="Medrano J.F."/>
            <person name="Van Eenennaam A.L."/>
        </authorList>
    </citation>
    <scope>NUCLEOTIDE SEQUENCE [LARGE SCALE GENOMIC DNA]</scope>
    <source>
        <strain evidence="1 2">BTF92-0548A/99-0131</strain>
    </source>
</reference>
<dbReference type="EMBL" id="CP016908">
    <property type="protein sequence ID" value="APS00401.1"/>
    <property type="molecule type" value="Genomic_DNA"/>
</dbReference>
<accession>A0A1L6MXS7</accession>
<protein>
    <submittedName>
        <fullName evidence="1">Uncharacterized protein</fullName>
    </submittedName>
</protein>